<dbReference type="AlphaFoldDB" id="A0A3B0UXA5"/>
<accession>A0A3B0UXA5</accession>
<proteinExistence type="predicted"/>
<sequence>MKTFGGEWTQMKMDIFLKYTKAYLQIMKKYSWKLMYFDGFAGSGKVENKIYSGEGIASQVLRINDPIS</sequence>
<dbReference type="EMBL" id="UOET01000461">
    <property type="protein sequence ID" value="VAW30067.1"/>
    <property type="molecule type" value="Genomic_DNA"/>
</dbReference>
<evidence type="ECO:0000313" key="1">
    <source>
        <dbReference type="EMBL" id="VAW30067.1"/>
    </source>
</evidence>
<organism evidence="1">
    <name type="scientific">hydrothermal vent metagenome</name>
    <dbReference type="NCBI Taxonomy" id="652676"/>
    <lineage>
        <taxon>unclassified sequences</taxon>
        <taxon>metagenomes</taxon>
        <taxon>ecological metagenomes</taxon>
    </lineage>
</organism>
<reference evidence="1" key="1">
    <citation type="submission" date="2018-06" db="EMBL/GenBank/DDBJ databases">
        <authorList>
            <person name="Zhirakovskaya E."/>
        </authorList>
    </citation>
    <scope>NUCLEOTIDE SEQUENCE</scope>
</reference>
<name>A0A3B0UXA5_9ZZZZ</name>
<feature type="non-terminal residue" evidence="1">
    <location>
        <position position="68"/>
    </location>
</feature>
<protein>
    <submittedName>
        <fullName evidence="1">Uncharacterized protein</fullName>
    </submittedName>
</protein>
<gene>
    <name evidence="1" type="ORF">MNBD_BACTEROID07-1397</name>
</gene>